<evidence type="ECO:0000259" key="8">
    <source>
        <dbReference type="Pfam" id="PF00857"/>
    </source>
</evidence>
<evidence type="ECO:0000256" key="1">
    <source>
        <dbReference type="ARBA" id="ARBA00006336"/>
    </source>
</evidence>
<protein>
    <recommendedName>
        <fullName evidence="6">nicotinamidase</fullName>
        <ecNumber evidence="6">3.5.1.19</ecNumber>
    </recommendedName>
    <alternativeName>
        <fullName evidence="7">Nicotinamide deamidase</fullName>
    </alternativeName>
</protein>
<dbReference type="InterPro" id="IPR000868">
    <property type="entry name" value="Isochorismatase-like_dom"/>
</dbReference>
<comment type="pathway">
    <text evidence="5">Cofactor biosynthesis; nicotinate biosynthesis; nicotinate from nicotinamide: step 1/1.</text>
</comment>
<evidence type="ECO:0000256" key="6">
    <source>
        <dbReference type="ARBA" id="ARBA00039017"/>
    </source>
</evidence>
<keyword evidence="12" id="KW-1185">Reference proteome</keyword>
<evidence type="ECO:0000256" key="7">
    <source>
        <dbReference type="ARBA" id="ARBA00043224"/>
    </source>
</evidence>
<dbReference type="OrthoDB" id="9791276at2"/>
<evidence type="ECO:0000256" key="2">
    <source>
        <dbReference type="ARBA" id="ARBA00022642"/>
    </source>
</evidence>
<dbReference type="Proteomes" id="UP000374630">
    <property type="component" value="Unassembled WGS sequence"/>
</dbReference>
<dbReference type="EMBL" id="RZOA01000009">
    <property type="protein sequence ID" value="KAA8823467.1"/>
    <property type="molecule type" value="Genomic_DNA"/>
</dbReference>
<dbReference type="EC" id="3.5.1.19" evidence="6"/>
<organism evidence="10 11">
    <name type="scientific">Bifidobacterium vespertilionis</name>
    <dbReference type="NCBI Taxonomy" id="2562524"/>
    <lineage>
        <taxon>Bacteria</taxon>
        <taxon>Bacillati</taxon>
        <taxon>Actinomycetota</taxon>
        <taxon>Actinomycetes</taxon>
        <taxon>Bifidobacteriales</taxon>
        <taxon>Bifidobacteriaceae</taxon>
        <taxon>Bifidobacterium</taxon>
    </lineage>
</organism>
<dbReference type="EMBL" id="RZNZ01000010">
    <property type="protein sequence ID" value="KAA8819622.1"/>
    <property type="molecule type" value="Genomic_DNA"/>
</dbReference>
<dbReference type="Pfam" id="PF00857">
    <property type="entry name" value="Isochorismatase"/>
    <property type="match status" value="1"/>
</dbReference>
<evidence type="ECO:0000313" key="10">
    <source>
        <dbReference type="EMBL" id="KAA8823467.1"/>
    </source>
</evidence>
<evidence type="ECO:0000313" key="11">
    <source>
        <dbReference type="Proteomes" id="UP000345527"/>
    </source>
</evidence>
<dbReference type="InterPro" id="IPR052347">
    <property type="entry name" value="Isochorismatase_Nicotinamidase"/>
</dbReference>
<keyword evidence="3" id="KW-0479">Metal-binding</keyword>
<dbReference type="GO" id="GO:0046872">
    <property type="term" value="F:metal ion binding"/>
    <property type="evidence" value="ECO:0007669"/>
    <property type="project" value="UniProtKB-KW"/>
</dbReference>
<evidence type="ECO:0000256" key="5">
    <source>
        <dbReference type="ARBA" id="ARBA00037900"/>
    </source>
</evidence>
<evidence type="ECO:0000256" key="3">
    <source>
        <dbReference type="ARBA" id="ARBA00022723"/>
    </source>
</evidence>
<dbReference type="PANTHER" id="PTHR11080">
    <property type="entry name" value="PYRAZINAMIDASE/NICOTINAMIDASE"/>
    <property type="match status" value="1"/>
</dbReference>
<proteinExistence type="inferred from homology"/>
<name>A0A5J5E2W7_9BIFI</name>
<sequence length="221" mass="23774">MIDYDADHDDEASGRRALIVVDVQPTFCEGGELGVAGGDQVAQRIASYVQAHRAEYEYMATTQDWHIEPGAHWSDSPDYVDTWPVHGKAGTPNAELHPAIAALGIAHHFKKGQYAAAYSGFEGIEDNTDRIQSRDEVATAQSEGRTLANALKAADISHVDVVGIAESHCVKETAIDAAKLGFRVTVFEDLTVPVSEELGVAARREMAAAGIALLHSDILPR</sequence>
<dbReference type="SUPFAM" id="SSF52499">
    <property type="entry name" value="Isochorismatase-like hydrolases"/>
    <property type="match status" value="1"/>
</dbReference>
<dbReference type="AlphaFoldDB" id="A0A5J5E2W7"/>
<dbReference type="RefSeq" id="WP_150354000.1">
    <property type="nucleotide sequence ID" value="NZ_RZNZ01000010.1"/>
</dbReference>
<dbReference type="GO" id="GO:0008936">
    <property type="term" value="F:nicotinamidase activity"/>
    <property type="evidence" value="ECO:0007669"/>
    <property type="project" value="UniProtKB-EC"/>
</dbReference>
<evidence type="ECO:0000313" key="9">
    <source>
        <dbReference type="EMBL" id="KAA8819622.1"/>
    </source>
</evidence>
<dbReference type="GO" id="GO:0019363">
    <property type="term" value="P:pyridine nucleotide biosynthetic process"/>
    <property type="evidence" value="ECO:0007669"/>
    <property type="project" value="UniProtKB-KW"/>
</dbReference>
<evidence type="ECO:0000256" key="4">
    <source>
        <dbReference type="ARBA" id="ARBA00022801"/>
    </source>
</evidence>
<dbReference type="Gene3D" id="3.40.50.850">
    <property type="entry name" value="Isochorismatase-like"/>
    <property type="match status" value="1"/>
</dbReference>
<dbReference type="InterPro" id="IPR036380">
    <property type="entry name" value="Isochorismatase-like_sf"/>
</dbReference>
<keyword evidence="2" id="KW-0662">Pyridine nucleotide biosynthesis</keyword>
<evidence type="ECO:0000313" key="12">
    <source>
        <dbReference type="Proteomes" id="UP000374630"/>
    </source>
</evidence>
<feature type="domain" description="Isochorismatase-like" evidence="8">
    <location>
        <begin position="17"/>
        <end position="213"/>
    </location>
</feature>
<accession>A0A5J5E2W7</accession>
<dbReference type="Proteomes" id="UP000345527">
    <property type="component" value="Unassembled WGS sequence"/>
</dbReference>
<reference evidence="11 12" key="1">
    <citation type="journal article" date="2019" name="Syst. Appl. Microbiol.">
        <title>Characterization of Bifidobacterium species in feaces of the Egyptian fruit bat: Description of B. vespertilionis sp. nov. and B. rousetti sp. nov.</title>
        <authorList>
            <person name="Modesto M."/>
            <person name="Satti M."/>
            <person name="Watanabe K."/>
            <person name="Puglisi E."/>
            <person name="Morelli L."/>
            <person name="Huang C.-H."/>
            <person name="Liou J.-S."/>
            <person name="Miyashita M."/>
            <person name="Tamura T."/>
            <person name="Saito S."/>
            <person name="Mori K."/>
            <person name="Huang L."/>
            <person name="Sciavilla P."/>
            <person name="Sandri C."/>
            <person name="Spiezio C."/>
            <person name="Vitali F."/>
            <person name="Cavalieri D."/>
            <person name="Perpetuini G."/>
            <person name="Tofalo R."/>
            <person name="Bonetti A."/>
            <person name="Arita M."/>
            <person name="Mattarelli P."/>
        </authorList>
    </citation>
    <scope>NUCLEOTIDE SEQUENCE [LARGE SCALE GENOMIC DNA]</scope>
    <source>
        <strain evidence="9 12">RST16</strain>
        <strain evidence="10 11">RST8</strain>
    </source>
</reference>
<comment type="similarity">
    <text evidence="1">Belongs to the isochorismatase family.</text>
</comment>
<comment type="caution">
    <text evidence="10">The sequence shown here is derived from an EMBL/GenBank/DDBJ whole genome shotgun (WGS) entry which is preliminary data.</text>
</comment>
<keyword evidence="4" id="KW-0378">Hydrolase</keyword>
<gene>
    <name evidence="10" type="ORF">EM848_05405</name>
    <name evidence="9" type="ORF">EMO90_08225</name>
</gene>
<dbReference type="PANTHER" id="PTHR11080:SF2">
    <property type="entry name" value="LD05707P"/>
    <property type="match status" value="1"/>
</dbReference>